<keyword evidence="6" id="KW-0732">Signal</keyword>
<reference evidence="8" key="2">
    <citation type="journal article" date="2021" name="Mar. Drugs">
        <title>Genome Reduction and Secondary Metabolism of the Marine Sponge-Associated Cyanobacterium Leptothoe.</title>
        <authorList>
            <person name="Konstantinou D."/>
            <person name="Popin R.V."/>
            <person name="Fewer D.P."/>
            <person name="Sivonen K."/>
            <person name="Gkelis S."/>
        </authorList>
    </citation>
    <scope>NUCLEOTIDE SEQUENCE</scope>
    <source>
        <strain evidence="8">TAU-MAC 1115</strain>
    </source>
</reference>
<evidence type="ECO:0000256" key="4">
    <source>
        <dbReference type="PROSITE-ProRule" id="PRU00473"/>
    </source>
</evidence>
<evidence type="ECO:0000313" key="9">
    <source>
        <dbReference type="Proteomes" id="UP000717364"/>
    </source>
</evidence>
<evidence type="ECO:0000259" key="7">
    <source>
        <dbReference type="PROSITE" id="PS51123"/>
    </source>
</evidence>
<dbReference type="AlphaFoldDB" id="A0A947GFX3"/>
<evidence type="ECO:0000256" key="1">
    <source>
        <dbReference type="ARBA" id="ARBA00004442"/>
    </source>
</evidence>
<dbReference type="InterPro" id="IPR011050">
    <property type="entry name" value="Pectin_lyase_fold/virulence"/>
</dbReference>
<dbReference type="Pfam" id="PF00691">
    <property type="entry name" value="OmpA"/>
    <property type="match status" value="1"/>
</dbReference>
<feature type="domain" description="OmpA-like" evidence="7">
    <location>
        <begin position="570"/>
        <end position="687"/>
    </location>
</feature>
<dbReference type="Gene3D" id="3.30.1330.60">
    <property type="entry name" value="OmpA-like domain"/>
    <property type="match status" value="1"/>
</dbReference>
<protein>
    <submittedName>
        <fullName evidence="8">OmpA family protein</fullName>
    </submittedName>
</protein>
<dbReference type="Pfam" id="PF05048">
    <property type="entry name" value="NosD"/>
    <property type="match status" value="1"/>
</dbReference>
<sequence>MTYYQSIRTLATSLLLATVATAAVAQTPESLNLPKVQITVNSSQDGPITTDDQLTLREAIAITNGTLPLAELSDTEQQQVLPSSGNSVVGFDLPTGNTTIELQSLLPVLAQPGLTVDGTTQAGYDATQSATAEILVAIPVVEITPADDAEVFRGLTIVADDVTIRGLSLYGFTSKHRATESTPPADIFIAHELPPPDISQQYIPANNFSFHDENHPPQGIVIEQNWIGIPTDDTVPEQPSAFGVSVFNSQGVKLRHNRISYHDGSGVITGVRAENLEVVENLIVNNGLAGMPDAIRLEGHIDNSLITGNLMCGNDGSGIFLFKPQGAVEISNNDIRFNGQRLRRAAIYLMGNDHRVVDNHIANQKGPGVVVTAFSQGGHTHSQRNVIKDNRFENLEGLSIDLNTRRNRGVQDFQRGDGPNPLRDSHQRRRDTGNSAINPPQFDSVEFFTVNGQVVLQGKADIGSTVQLYLTRGNTGEYGPLTTPLAIVDVDEDGTFSYVSADLQPGDVISGISTDPDYGTSEPALNTTVVALGETSTTRPNRMTLTAAESIQCTTPPAPPVSFVPPTPEPEILRLQVPRNVHYGLDEDFINSESTVILDQIAEVMQQYPSIVVDLHGHTDSRASVAYNQDLARRRANNARRYLIQKGVAPERMTIRSFGETDLLVEEIDRVNYARNRRVEFVFSDVRGVEITFVDQEEDLQIEQ</sequence>
<comment type="subcellular location">
    <subcellularLocation>
        <location evidence="1">Cell outer membrane</location>
    </subcellularLocation>
</comment>
<accession>A0A947GFX3</accession>
<organism evidence="8 9">
    <name type="scientific">Leptothoe spongobia TAU-MAC 1115</name>
    <dbReference type="NCBI Taxonomy" id="1967444"/>
    <lineage>
        <taxon>Bacteria</taxon>
        <taxon>Bacillati</taxon>
        <taxon>Cyanobacteriota</taxon>
        <taxon>Cyanophyceae</taxon>
        <taxon>Nodosilineales</taxon>
        <taxon>Cymatolegaceae</taxon>
        <taxon>Leptothoe</taxon>
        <taxon>Leptothoe spongobia</taxon>
    </lineage>
</organism>
<dbReference type="CDD" id="cd07185">
    <property type="entry name" value="OmpA_C-like"/>
    <property type="match status" value="1"/>
</dbReference>
<dbReference type="SMART" id="SM00710">
    <property type="entry name" value="PbH1"/>
    <property type="match status" value="6"/>
</dbReference>
<dbReference type="PROSITE" id="PS51123">
    <property type="entry name" value="OMPA_2"/>
    <property type="match status" value="1"/>
</dbReference>
<dbReference type="SUPFAM" id="SSF103088">
    <property type="entry name" value="OmpA-like"/>
    <property type="match status" value="1"/>
</dbReference>
<dbReference type="GO" id="GO:0009279">
    <property type="term" value="C:cell outer membrane"/>
    <property type="evidence" value="ECO:0007669"/>
    <property type="project" value="UniProtKB-SubCell"/>
</dbReference>
<dbReference type="Gene3D" id="2.160.20.10">
    <property type="entry name" value="Single-stranded right-handed beta-helix, Pectin lyase-like"/>
    <property type="match status" value="1"/>
</dbReference>
<dbReference type="SUPFAM" id="SSF51126">
    <property type="entry name" value="Pectin lyase-like"/>
    <property type="match status" value="1"/>
</dbReference>
<keyword evidence="3" id="KW-0998">Cell outer membrane</keyword>
<dbReference type="EMBL" id="JADOES010000001">
    <property type="protein sequence ID" value="MBT9313989.1"/>
    <property type="molecule type" value="Genomic_DNA"/>
</dbReference>
<dbReference type="PANTHER" id="PTHR30329:SF21">
    <property type="entry name" value="LIPOPROTEIN YIAD-RELATED"/>
    <property type="match status" value="1"/>
</dbReference>
<evidence type="ECO:0000313" key="8">
    <source>
        <dbReference type="EMBL" id="MBT9313989.1"/>
    </source>
</evidence>
<feature type="chain" id="PRO_5037176086" evidence="6">
    <location>
        <begin position="26"/>
        <end position="704"/>
    </location>
</feature>
<keyword evidence="2 4" id="KW-0472">Membrane</keyword>
<dbReference type="InterPro" id="IPR007742">
    <property type="entry name" value="NosD_dom"/>
</dbReference>
<feature type="signal peptide" evidence="6">
    <location>
        <begin position="1"/>
        <end position="25"/>
    </location>
</feature>
<evidence type="ECO:0000256" key="3">
    <source>
        <dbReference type="ARBA" id="ARBA00023237"/>
    </source>
</evidence>
<dbReference type="InterPro" id="IPR050330">
    <property type="entry name" value="Bact_OuterMem_StrucFunc"/>
</dbReference>
<dbReference type="InterPro" id="IPR006664">
    <property type="entry name" value="OMP_bac"/>
</dbReference>
<keyword evidence="9" id="KW-1185">Reference proteome</keyword>
<dbReference type="InterPro" id="IPR012334">
    <property type="entry name" value="Pectin_lyas_fold"/>
</dbReference>
<comment type="caution">
    <text evidence="8">The sequence shown here is derived from an EMBL/GenBank/DDBJ whole genome shotgun (WGS) entry which is preliminary data.</text>
</comment>
<dbReference type="InterPro" id="IPR006626">
    <property type="entry name" value="PbH1"/>
</dbReference>
<dbReference type="InterPro" id="IPR006665">
    <property type="entry name" value="OmpA-like"/>
</dbReference>
<gene>
    <name evidence="8" type="ORF">IXB50_00940</name>
</gene>
<name>A0A947GFX3_9CYAN</name>
<dbReference type="PRINTS" id="PR01021">
    <property type="entry name" value="OMPADOMAIN"/>
</dbReference>
<evidence type="ECO:0000256" key="6">
    <source>
        <dbReference type="SAM" id="SignalP"/>
    </source>
</evidence>
<evidence type="ECO:0000256" key="5">
    <source>
        <dbReference type="SAM" id="MobiDB-lite"/>
    </source>
</evidence>
<dbReference type="Proteomes" id="UP000717364">
    <property type="component" value="Unassembled WGS sequence"/>
</dbReference>
<evidence type="ECO:0000256" key="2">
    <source>
        <dbReference type="ARBA" id="ARBA00023136"/>
    </source>
</evidence>
<reference evidence="8" key="1">
    <citation type="submission" date="2020-11" db="EMBL/GenBank/DDBJ databases">
        <authorList>
            <person name="Konstantinou D."/>
            <person name="Gkelis S."/>
            <person name="Popin R."/>
            <person name="Fewer D."/>
            <person name="Sivonen K."/>
        </authorList>
    </citation>
    <scope>NUCLEOTIDE SEQUENCE</scope>
    <source>
        <strain evidence="8">TAU-MAC 1115</strain>
    </source>
</reference>
<dbReference type="PANTHER" id="PTHR30329">
    <property type="entry name" value="STATOR ELEMENT OF FLAGELLAR MOTOR COMPLEX"/>
    <property type="match status" value="1"/>
</dbReference>
<proteinExistence type="predicted"/>
<dbReference type="InterPro" id="IPR036737">
    <property type="entry name" value="OmpA-like_sf"/>
</dbReference>
<feature type="region of interest" description="Disordered" evidence="5">
    <location>
        <begin position="406"/>
        <end position="440"/>
    </location>
</feature>